<dbReference type="InterPro" id="IPR002110">
    <property type="entry name" value="Ankyrin_rpt"/>
</dbReference>
<proteinExistence type="predicted"/>
<feature type="transmembrane region" description="Helical" evidence="2">
    <location>
        <begin position="1077"/>
        <end position="1110"/>
    </location>
</feature>
<dbReference type="SUPFAM" id="SSF48403">
    <property type="entry name" value="Ankyrin repeat"/>
    <property type="match status" value="2"/>
</dbReference>
<dbReference type="STRING" id="1194695.A0A5A7UQC8"/>
<evidence type="ECO:0000256" key="1">
    <source>
        <dbReference type="SAM" id="MobiDB-lite"/>
    </source>
</evidence>
<protein>
    <submittedName>
        <fullName evidence="4">Ankyrin repeat-containing protein</fullName>
    </submittedName>
</protein>
<dbReference type="GO" id="GO:0016020">
    <property type="term" value="C:membrane"/>
    <property type="evidence" value="ECO:0007669"/>
    <property type="project" value="TreeGrafter"/>
</dbReference>
<dbReference type="Pfam" id="PF12796">
    <property type="entry name" value="Ank_2"/>
    <property type="match status" value="2"/>
</dbReference>
<feature type="domain" description="PGG" evidence="3">
    <location>
        <begin position="996"/>
        <end position="1108"/>
    </location>
</feature>
<feature type="transmembrane region" description="Helical" evidence="2">
    <location>
        <begin position="571"/>
        <end position="591"/>
    </location>
</feature>
<feature type="region of interest" description="Disordered" evidence="1">
    <location>
        <begin position="1"/>
        <end position="24"/>
    </location>
</feature>
<feature type="compositionally biased region" description="Low complexity" evidence="1">
    <location>
        <begin position="1"/>
        <end position="16"/>
    </location>
</feature>
<keyword evidence="2" id="KW-1133">Transmembrane helix</keyword>
<dbReference type="Gene3D" id="1.25.40.20">
    <property type="entry name" value="Ankyrin repeat-containing domain"/>
    <property type="match status" value="2"/>
</dbReference>
<comment type="caution">
    <text evidence="4">The sequence shown here is derived from an EMBL/GenBank/DDBJ whole genome shotgun (WGS) entry which is preliminary data.</text>
</comment>
<organism evidence="4 5">
    <name type="scientific">Cucumis melo var. makuwa</name>
    <name type="common">Oriental melon</name>
    <dbReference type="NCBI Taxonomy" id="1194695"/>
    <lineage>
        <taxon>Eukaryota</taxon>
        <taxon>Viridiplantae</taxon>
        <taxon>Streptophyta</taxon>
        <taxon>Embryophyta</taxon>
        <taxon>Tracheophyta</taxon>
        <taxon>Spermatophyta</taxon>
        <taxon>Magnoliopsida</taxon>
        <taxon>eudicotyledons</taxon>
        <taxon>Gunneridae</taxon>
        <taxon>Pentapetalae</taxon>
        <taxon>rosids</taxon>
        <taxon>fabids</taxon>
        <taxon>Cucurbitales</taxon>
        <taxon>Cucurbitaceae</taxon>
        <taxon>Benincaseae</taxon>
        <taxon>Cucumis</taxon>
    </lineage>
</organism>
<sequence>MPLTHKPPSSSSPNKPTLDTHDPKAVRWSESVTRMLMNGRSRRVDDNRSLRVKMHQAALKGDWKSAKQMEMMHPGALTMVISERSETALHIATRVKRAVFVEKLVERLDEHDLASKNKYGNTALCIAAASGAVDIAKLLVLKYKALTLIRGSGNATPVLIAARYKHKDMVSYLLSKTPVYGLASQEQMELLLGAISADYYDIALLILEWNMSLTLQRDFNNETPLHIMARKSGAIGKKNKPTKWESCINKCKFFFSSIKSLNLMQRLFKHIYKKKMMQIQAYKMVELMWSVVLNVIPENKVSDFMMNPSSMLHEAARVGNVEFLKVLTNEYPDLAWNVDGGRKSIFHVAVENRQASVFSLIYEMGEFLDYLPYYFDEENMSLLELAAQMPDPSHLNRISGAAFQMHRELLWFKQVEKIVELTMRRKKGKRSPRELFTQQHKGLVEDGEKWMKKTANSCMLVATLITTVVFAAIFTVPGSVIENNNNTGTPLFLYHKWFTVFVISDATALISSSTAILLFLSILTSRCAEEDFLLWLPLKLVFGLGTLFLSVVTMVLAFSATFFLFYGKDTAWVPLLVAGMAIVPVYCFGVLQFRLWADTILCEAAMKGDWKAAEKLDQKHKGILLSIINEDRKESALHIATRFNNTAFVKNLIDSQLNDLTEDHLEAENRYGNTPLRIAAISGAEDIAKLVVDRHKELVHKRVTGKASNYTWSQENTSILIAARYKQFHMVTHFLRAMDSTNKNTEILKKLLFSFIDSNDYEMALSILEKNGDLALERDEQENTPLHIMAKKSNGTIGAKNNPTKWQSSINKCCKHIYRNEIMQTKAHHMVEKLWKVVKDKIKDQNSENDRWILHPTNMLHDAASVGNVEFLRVILKEKPDLLRMLDKEKTIFHVAVEMRQRNVFNLIYDMDLFNPDDLSYYFNEENESLLDLTTKPSPSHLDQVSGAVFQMHQEYLWFKEVEYIERITIRKNRRKMENTQESFIKGHTQLMKEGEEWVKSTANSCMVVATLIATVVFTAAFTVPGGNNGNNGVPLFLHHEWFTVFVISDSIALISSSTAILLFMSMLTSRRAKRDFLFWLPLQLVLGLGFLFLSVLGMVLAFGACLFLHFEKNISWIPLVITWMAIVPIYWFCVLQWKLWADGLAALHATGMSVLLKRRKNKMLNFSNIC</sequence>
<feature type="transmembrane region" description="Helical" evidence="2">
    <location>
        <begin position="1116"/>
        <end position="1136"/>
    </location>
</feature>
<evidence type="ECO:0000259" key="3">
    <source>
        <dbReference type="Pfam" id="PF13962"/>
    </source>
</evidence>
<reference evidence="4 5" key="1">
    <citation type="submission" date="2019-08" db="EMBL/GenBank/DDBJ databases">
        <title>Draft genome sequences of two oriental melons (Cucumis melo L. var makuwa).</title>
        <authorList>
            <person name="Kwon S.-Y."/>
        </authorList>
    </citation>
    <scope>NUCLEOTIDE SEQUENCE [LARGE SCALE GENOMIC DNA]</scope>
    <source>
        <strain evidence="5">cv. SW 3</strain>
        <tissue evidence="4">Leaf</tissue>
    </source>
</reference>
<dbReference type="SMART" id="SM00248">
    <property type="entry name" value="ANK"/>
    <property type="match status" value="11"/>
</dbReference>
<feature type="transmembrane region" description="Helical" evidence="2">
    <location>
        <begin position="532"/>
        <end position="565"/>
    </location>
</feature>
<dbReference type="Pfam" id="PF13962">
    <property type="entry name" value="PGG"/>
    <property type="match status" value="2"/>
</dbReference>
<dbReference type="Proteomes" id="UP000321393">
    <property type="component" value="Unassembled WGS sequence"/>
</dbReference>
<accession>A0A5A7UQC8</accession>
<keyword evidence="2" id="KW-0812">Transmembrane</keyword>
<feature type="transmembrane region" description="Helical" evidence="2">
    <location>
        <begin position="1002"/>
        <end position="1022"/>
    </location>
</feature>
<gene>
    <name evidence="4" type="ORF">E6C27_scaffold96G00040</name>
</gene>
<dbReference type="PANTHER" id="PTHR24177">
    <property type="entry name" value="CASKIN"/>
    <property type="match status" value="1"/>
</dbReference>
<dbReference type="PANTHER" id="PTHR24177:SF292">
    <property type="entry name" value="ANKYRIN REPEAT FAMILY PROTEIN-RELATED"/>
    <property type="match status" value="1"/>
</dbReference>
<dbReference type="InterPro" id="IPR036770">
    <property type="entry name" value="Ankyrin_rpt-contain_sf"/>
</dbReference>
<feature type="transmembrane region" description="Helical" evidence="2">
    <location>
        <begin position="458"/>
        <end position="477"/>
    </location>
</feature>
<evidence type="ECO:0000256" key="2">
    <source>
        <dbReference type="SAM" id="Phobius"/>
    </source>
</evidence>
<dbReference type="EMBL" id="SSTE01007279">
    <property type="protein sequence ID" value="KAA0056837.1"/>
    <property type="molecule type" value="Genomic_DNA"/>
</dbReference>
<feature type="transmembrane region" description="Helical" evidence="2">
    <location>
        <begin position="497"/>
        <end position="520"/>
    </location>
</feature>
<feature type="domain" description="PGG" evidence="3">
    <location>
        <begin position="448"/>
        <end position="563"/>
    </location>
</feature>
<keyword evidence="2" id="KW-0472">Membrane</keyword>
<evidence type="ECO:0000313" key="5">
    <source>
        <dbReference type="Proteomes" id="UP000321393"/>
    </source>
</evidence>
<name>A0A5A7UQC8_CUCMM</name>
<evidence type="ECO:0000313" key="4">
    <source>
        <dbReference type="EMBL" id="KAA0056837.1"/>
    </source>
</evidence>
<feature type="transmembrane region" description="Helical" evidence="2">
    <location>
        <begin position="1042"/>
        <end position="1065"/>
    </location>
</feature>
<dbReference type="SUPFAM" id="SSF140860">
    <property type="entry name" value="Pseudo ankyrin repeat-like"/>
    <property type="match status" value="1"/>
</dbReference>
<dbReference type="OrthoDB" id="1921232at2759"/>
<dbReference type="AlphaFoldDB" id="A0A5A7UQC8"/>
<dbReference type="InterPro" id="IPR026961">
    <property type="entry name" value="PGG_dom"/>
</dbReference>